<name>A0A2J8JXA6_PANTR</name>
<keyword evidence="2" id="KW-1133">Transmembrane helix</keyword>
<accession>A0A2J8JXA6</accession>
<dbReference type="AlphaFoldDB" id="A0A2J8JXA6"/>
<feature type="transmembrane region" description="Helical" evidence="2">
    <location>
        <begin position="41"/>
        <end position="62"/>
    </location>
</feature>
<proteinExistence type="predicted"/>
<evidence type="ECO:0000313" key="4">
    <source>
        <dbReference type="Proteomes" id="UP000236370"/>
    </source>
</evidence>
<evidence type="ECO:0000256" key="1">
    <source>
        <dbReference type="SAM" id="MobiDB-lite"/>
    </source>
</evidence>
<evidence type="ECO:0000313" key="3">
    <source>
        <dbReference type="EMBL" id="PNI27392.1"/>
    </source>
</evidence>
<feature type="region of interest" description="Disordered" evidence="1">
    <location>
        <begin position="92"/>
        <end position="114"/>
    </location>
</feature>
<protein>
    <submittedName>
        <fullName evidence="3">C1orf162 isoform 1</fullName>
    </submittedName>
</protein>
<gene>
    <name evidence="3" type="ORF">CK820_G0043665</name>
</gene>
<keyword evidence="2" id="KW-0472">Membrane</keyword>
<dbReference type="OrthoDB" id="9451692at2759"/>
<keyword evidence="2" id="KW-0812">Transmembrane</keyword>
<dbReference type="InterPro" id="IPR037763">
    <property type="entry name" value="C1orf162"/>
</dbReference>
<dbReference type="EMBL" id="NBAG03000413">
    <property type="protein sequence ID" value="PNI27392.1"/>
    <property type="molecule type" value="Genomic_DNA"/>
</dbReference>
<dbReference type="Proteomes" id="UP000236370">
    <property type="component" value="Unassembled WGS sequence"/>
</dbReference>
<feature type="compositionally biased region" description="Low complexity" evidence="1">
    <location>
        <begin position="19"/>
        <end position="28"/>
    </location>
</feature>
<evidence type="ECO:0000256" key="2">
    <source>
        <dbReference type="SAM" id="Phobius"/>
    </source>
</evidence>
<organism evidence="3 4">
    <name type="scientific">Pan troglodytes</name>
    <name type="common">Chimpanzee</name>
    <dbReference type="NCBI Taxonomy" id="9598"/>
    <lineage>
        <taxon>Eukaryota</taxon>
        <taxon>Metazoa</taxon>
        <taxon>Chordata</taxon>
        <taxon>Craniata</taxon>
        <taxon>Vertebrata</taxon>
        <taxon>Euteleostomi</taxon>
        <taxon>Mammalia</taxon>
        <taxon>Eutheria</taxon>
        <taxon>Euarchontoglires</taxon>
        <taxon>Primates</taxon>
        <taxon>Haplorrhini</taxon>
        <taxon>Catarrhini</taxon>
        <taxon>Hominidae</taxon>
        <taxon>Pan</taxon>
    </lineage>
</organism>
<sequence>MGGNGSTCKPDTERQGTLSTAAPTTSPAPCLSNHHNKKHLILAFCAGVLLTLLLIAFIFLIIKSYRKYRRERLPISPGPLLRWVPLLSGTMADHSKPQAPDPHSDPPAKLSSIPGESLTYASTTFKLSEEKSNHLAENHSADFDPIVYAQIKVTN</sequence>
<dbReference type="KEGG" id="ptr:744603"/>
<dbReference type="PANTHER" id="PTHR37997">
    <property type="entry name" value="TRANSMEMBRANE PROTEIN C1ORF162"/>
    <property type="match status" value="1"/>
</dbReference>
<comment type="caution">
    <text evidence="3">The sequence shown here is derived from an EMBL/GenBank/DDBJ whole genome shotgun (WGS) entry which is preliminary data.</text>
</comment>
<dbReference type="PANTHER" id="PTHR37997:SF1">
    <property type="entry name" value="TRANSMEMBRANE PROTEIN C1ORF162"/>
    <property type="match status" value="1"/>
</dbReference>
<reference evidence="3 4" key="1">
    <citation type="submission" date="2017-12" db="EMBL/GenBank/DDBJ databases">
        <title>High-resolution comparative analysis of great ape genomes.</title>
        <authorList>
            <person name="Pollen A."/>
            <person name="Hastie A."/>
            <person name="Hormozdiari F."/>
            <person name="Dougherty M."/>
            <person name="Liu R."/>
            <person name="Chaisson M."/>
            <person name="Hoppe E."/>
            <person name="Hill C."/>
            <person name="Pang A."/>
            <person name="Hillier L."/>
            <person name="Baker C."/>
            <person name="Armstrong J."/>
            <person name="Shendure J."/>
            <person name="Paten B."/>
            <person name="Wilson R."/>
            <person name="Chao H."/>
            <person name="Schneider V."/>
            <person name="Ventura M."/>
            <person name="Kronenberg Z."/>
            <person name="Murali S."/>
            <person name="Gordon D."/>
            <person name="Cantsilieris S."/>
            <person name="Munson K."/>
            <person name="Nelson B."/>
            <person name="Raja A."/>
            <person name="Underwood J."/>
            <person name="Diekhans M."/>
            <person name="Fiddes I."/>
            <person name="Haussler D."/>
            <person name="Eichler E."/>
        </authorList>
    </citation>
    <scope>NUCLEOTIDE SEQUENCE [LARGE SCALE GENOMIC DNA]</scope>
    <source>
        <strain evidence="3">Yerkes chimp pedigree #C0471</strain>
    </source>
</reference>
<dbReference type="SMR" id="A0A2J8JXA6"/>
<feature type="region of interest" description="Disordered" evidence="1">
    <location>
        <begin position="1"/>
        <end position="28"/>
    </location>
</feature>